<proteinExistence type="predicted"/>
<dbReference type="EMBL" id="CAADEZ010000361">
    <property type="protein sequence ID" value="VFJ64643.1"/>
    <property type="molecule type" value="Genomic_DNA"/>
</dbReference>
<evidence type="ECO:0000313" key="2">
    <source>
        <dbReference type="EMBL" id="VFJ64643.1"/>
    </source>
</evidence>
<dbReference type="EMBL" id="CAADFL010000093">
    <property type="protein sequence ID" value="VFK09042.1"/>
    <property type="molecule type" value="Genomic_DNA"/>
</dbReference>
<name>A0A450TBD5_9GAMM</name>
<sequence length="204" mass="23132">MAHAPAARLESERKSCAIWYILFCQSPKLAAQSGMFFSGNHLILHKQNYTVLLRRVKGRINTSETLLPLASILTYGNISTIVAGANAMGANVIPAYSRIELNSLKYISCCPNGHTILFKTPKSKARDPYCITVRYSVEIPLYFLRNYILLTGYLFCFRKRLGAVQFSTNRLRVAWDRRVVLGKNTPKRKIPRSRFCYSPECSGE</sequence>
<protein>
    <submittedName>
        <fullName evidence="1">Uncharacterized protein</fullName>
    </submittedName>
</protein>
<evidence type="ECO:0000313" key="3">
    <source>
        <dbReference type="EMBL" id="VFK09042.1"/>
    </source>
</evidence>
<dbReference type="EMBL" id="CAADFA010000360">
    <property type="protein sequence ID" value="VFJ64105.1"/>
    <property type="molecule type" value="Genomic_DNA"/>
</dbReference>
<evidence type="ECO:0000313" key="1">
    <source>
        <dbReference type="EMBL" id="VFJ64105.1"/>
    </source>
</evidence>
<gene>
    <name evidence="2" type="ORF">BECKFM1743A_GA0114220_103614</name>
    <name evidence="3" type="ORF">BECKFM1743B_GA0114221_100935</name>
    <name evidence="1" type="ORF">BECKFM1743C_GA0114222_103604</name>
</gene>
<organism evidence="1">
    <name type="scientific">Candidatus Kentrum sp. FM</name>
    <dbReference type="NCBI Taxonomy" id="2126340"/>
    <lineage>
        <taxon>Bacteria</taxon>
        <taxon>Pseudomonadati</taxon>
        <taxon>Pseudomonadota</taxon>
        <taxon>Gammaproteobacteria</taxon>
        <taxon>Candidatus Kentrum</taxon>
    </lineage>
</organism>
<dbReference type="AlphaFoldDB" id="A0A450TBD5"/>
<accession>A0A450TBD5</accession>
<reference evidence="1" key="1">
    <citation type="submission" date="2019-02" db="EMBL/GenBank/DDBJ databases">
        <authorList>
            <person name="Gruber-Vodicka R. H."/>
            <person name="Seah K. B. B."/>
        </authorList>
    </citation>
    <scope>NUCLEOTIDE SEQUENCE</scope>
    <source>
        <strain evidence="2">BECK_BZ163</strain>
        <strain evidence="3">BECK_BZ164</strain>
        <strain evidence="1">BECK_BZ165</strain>
    </source>
</reference>